<name>A0A371QBJ1_STRIH</name>
<protein>
    <submittedName>
        <fullName evidence="3">SDR family NAD(P)-dependent oxidoreductase</fullName>
    </submittedName>
</protein>
<comment type="caution">
    <text evidence="3">The sequence shown here is derived from an EMBL/GenBank/DDBJ whole genome shotgun (WGS) entry which is preliminary data.</text>
</comment>
<proteinExistence type="inferred from homology"/>
<dbReference type="GO" id="GO:0016491">
    <property type="term" value="F:oxidoreductase activity"/>
    <property type="evidence" value="ECO:0007669"/>
    <property type="project" value="UniProtKB-KW"/>
</dbReference>
<dbReference type="PRINTS" id="PR00081">
    <property type="entry name" value="GDHRDH"/>
</dbReference>
<dbReference type="PANTHER" id="PTHR24321:SF8">
    <property type="entry name" value="ESTRADIOL 17-BETA-DEHYDROGENASE 8-RELATED"/>
    <property type="match status" value="1"/>
</dbReference>
<dbReference type="RefSeq" id="WP_128502604.1">
    <property type="nucleotide sequence ID" value="NZ_QUAC01000011.1"/>
</dbReference>
<keyword evidence="4" id="KW-1185">Reference proteome</keyword>
<dbReference type="SUPFAM" id="SSF51735">
    <property type="entry name" value="NAD(P)-binding Rossmann-fold domains"/>
    <property type="match status" value="1"/>
</dbReference>
<keyword evidence="2" id="KW-0560">Oxidoreductase</keyword>
<dbReference type="InterPro" id="IPR036291">
    <property type="entry name" value="NAD(P)-bd_dom_sf"/>
</dbReference>
<dbReference type="PROSITE" id="PS00061">
    <property type="entry name" value="ADH_SHORT"/>
    <property type="match status" value="1"/>
</dbReference>
<comment type="similarity">
    <text evidence="1">Belongs to the short-chain dehydrogenases/reductases (SDR) family.</text>
</comment>
<gene>
    <name evidence="3" type="ORF">DY245_01655</name>
</gene>
<reference evidence="3 4" key="1">
    <citation type="submission" date="2018-08" db="EMBL/GenBank/DDBJ databases">
        <title>Streptomyces NEAU-D10 sp. nov., a novel Actinomycete isolated from soil.</title>
        <authorList>
            <person name="Jin L."/>
        </authorList>
    </citation>
    <scope>NUCLEOTIDE SEQUENCE [LARGE SCALE GENOMIC DNA]</scope>
    <source>
        <strain evidence="3 4">NEAU-D10</strain>
    </source>
</reference>
<dbReference type="EMBL" id="QUAC01000011">
    <property type="protein sequence ID" value="REK92028.1"/>
    <property type="molecule type" value="Genomic_DNA"/>
</dbReference>
<organism evidence="3 4">
    <name type="scientific">Streptomyces inhibens</name>
    <dbReference type="NCBI Taxonomy" id="2293571"/>
    <lineage>
        <taxon>Bacteria</taxon>
        <taxon>Bacillati</taxon>
        <taxon>Actinomycetota</taxon>
        <taxon>Actinomycetes</taxon>
        <taxon>Kitasatosporales</taxon>
        <taxon>Streptomycetaceae</taxon>
        <taxon>Streptomyces</taxon>
    </lineage>
</organism>
<dbReference type="PANTHER" id="PTHR24321">
    <property type="entry name" value="DEHYDROGENASES, SHORT CHAIN"/>
    <property type="match status" value="1"/>
</dbReference>
<dbReference type="NCBIfam" id="NF005559">
    <property type="entry name" value="PRK07231.1"/>
    <property type="match status" value="1"/>
</dbReference>
<dbReference type="AlphaFoldDB" id="A0A371QBJ1"/>
<dbReference type="Proteomes" id="UP000262477">
    <property type="component" value="Unassembled WGS sequence"/>
</dbReference>
<evidence type="ECO:0000313" key="3">
    <source>
        <dbReference type="EMBL" id="REK92028.1"/>
    </source>
</evidence>
<dbReference type="Pfam" id="PF13561">
    <property type="entry name" value="adh_short_C2"/>
    <property type="match status" value="1"/>
</dbReference>
<dbReference type="PRINTS" id="PR00080">
    <property type="entry name" value="SDRFAMILY"/>
</dbReference>
<sequence>MSAGGERLDGKVALITGAGRGQGAAEARLFVASGACVVLGDVREEEGRTVAAELGDAALFVRHEVTDAAGWRTVTEAAVSAFGRIDILVNNAALWRTAPVDKETEENFALLLRVNLLGPFLGIKAVVPELRRAGGGAIVNISSTAGLRGIAQHAAYGASKFGLRGLTASAALDLAGDRIRVNSVHPGVIDTPMVASAPGPDRRGQEWPRVPLRRIGQPDEVAALVRFLASDAASYITGAAFAVDGGLTTG</sequence>
<dbReference type="Gene3D" id="3.40.50.720">
    <property type="entry name" value="NAD(P)-binding Rossmann-like Domain"/>
    <property type="match status" value="1"/>
</dbReference>
<dbReference type="InterPro" id="IPR002347">
    <property type="entry name" value="SDR_fam"/>
</dbReference>
<evidence type="ECO:0000256" key="2">
    <source>
        <dbReference type="ARBA" id="ARBA00023002"/>
    </source>
</evidence>
<dbReference type="FunFam" id="3.40.50.720:FF:000084">
    <property type="entry name" value="Short-chain dehydrogenase reductase"/>
    <property type="match status" value="1"/>
</dbReference>
<dbReference type="InterPro" id="IPR020904">
    <property type="entry name" value="Sc_DH/Rdtase_CS"/>
</dbReference>
<dbReference type="OrthoDB" id="3542748at2"/>
<evidence type="ECO:0000256" key="1">
    <source>
        <dbReference type="ARBA" id="ARBA00006484"/>
    </source>
</evidence>
<accession>A0A371QBJ1</accession>
<evidence type="ECO:0000313" key="4">
    <source>
        <dbReference type="Proteomes" id="UP000262477"/>
    </source>
</evidence>